<sequence length="33" mass="3672">MSADNVEDQVARPGEATTTVEPFRWQLDPAALR</sequence>
<feature type="region of interest" description="Disordered" evidence="1">
    <location>
        <begin position="1"/>
        <end position="33"/>
    </location>
</feature>
<protein>
    <submittedName>
        <fullName evidence="2">Uncharacterized protein</fullName>
    </submittedName>
</protein>
<evidence type="ECO:0000313" key="2">
    <source>
        <dbReference type="EMBL" id="SIN33576.1"/>
    </source>
</evidence>
<organism evidence="2 3">
    <name type="scientific">Micromonospora cremea</name>
    <dbReference type="NCBI Taxonomy" id="709881"/>
    <lineage>
        <taxon>Bacteria</taxon>
        <taxon>Bacillati</taxon>
        <taxon>Actinomycetota</taxon>
        <taxon>Actinomycetes</taxon>
        <taxon>Micromonosporales</taxon>
        <taxon>Micromonosporaceae</taxon>
        <taxon>Micromonospora</taxon>
    </lineage>
</organism>
<dbReference type="EMBL" id="FSQT01000002">
    <property type="protein sequence ID" value="SIN33576.1"/>
    <property type="molecule type" value="Genomic_DNA"/>
</dbReference>
<keyword evidence="3" id="KW-1185">Reference proteome</keyword>
<gene>
    <name evidence="2" type="ORF">SAMN04489832_5560</name>
</gene>
<proteinExistence type="predicted"/>
<dbReference type="STRING" id="709881.SAMN04489832_5560"/>
<evidence type="ECO:0000256" key="1">
    <source>
        <dbReference type="SAM" id="MobiDB-lite"/>
    </source>
</evidence>
<dbReference type="Proteomes" id="UP000185124">
    <property type="component" value="Unassembled WGS sequence"/>
</dbReference>
<dbReference type="AlphaFoldDB" id="A0A1N6AHQ0"/>
<accession>A0A1N6AHQ0</accession>
<name>A0A1N6AHQ0_9ACTN</name>
<evidence type="ECO:0000313" key="3">
    <source>
        <dbReference type="Proteomes" id="UP000185124"/>
    </source>
</evidence>
<reference evidence="3" key="1">
    <citation type="submission" date="2016-12" db="EMBL/GenBank/DDBJ databases">
        <authorList>
            <person name="Varghese N."/>
            <person name="Submissions S."/>
        </authorList>
    </citation>
    <scope>NUCLEOTIDE SEQUENCE [LARGE SCALE GENOMIC DNA]</scope>
    <source>
        <strain evidence="3">DSM 45599</strain>
    </source>
</reference>